<evidence type="ECO:0000313" key="3">
    <source>
        <dbReference type="WBParaSite" id="GPUH_0000465201-mRNA-1"/>
    </source>
</evidence>
<evidence type="ECO:0000313" key="1">
    <source>
        <dbReference type="EMBL" id="VDK46442.1"/>
    </source>
</evidence>
<name>A0A183D7F4_9BILA</name>
<dbReference type="PANTHER" id="PTHR21679">
    <property type="entry name" value="DOMAIN OF UNKNOWN FUNCTION DB DOMAIN-CONTAINING PROTEIN-RELATED"/>
    <property type="match status" value="1"/>
</dbReference>
<keyword evidence="2" id="KW-1185">Reference proteome</keyword>
<reference evidence="3" key="1">
    <citation type="submission" date="2016-06" db="UniProtKB">
        <authorList>
            <consortium name="WormBaseParasite"/>
        </authorList>
    </citation>
    <scope>IDENTIFICATION</scope>
</reference>
<accession>A0A183D7F4</accession>
<gene>
    <name evidence="1" type="ORF">GPUH_LOCUS4645</name>
</gene>
<dbReference type="WBParaSite" id="GPUH_0000465201-mRNA-1">
    <property type="protein sequence ID" value="GPUH_0000465201-mRNA-1"/>
    <property type="gene ID" value="GPUH_0000465201"/>
</dbReference>
<proteinExistence type="predicted"/>
<evidence type="ECO:0000313" key="2">
    <source>
        <dbReference type="Proteomes" id="UP000271098"/>
    </source>
</evidence>
<sequence length="71" mass="8155">MFISYVPTECGTIDAEFAPCVGKKTADQLFYDCCKLYIEPECHDLCQYEVDRDAAQSLVQSVFRFLNTFVK</sequence>
<protein>
    <submittedName>
        <fullName evidence="3">DB domain-containing protein</fullName>
    </submittedName>
</protein>
<dbReference type="Proteomes" id="UP000271098">
    <property type="component" value="Unassembled WGS sequence"/>
</dbReference>
<dbReference type="OrthoDB" id="5829006at2759"/>
<reference evidence="1 2" key="2">
    <citation type="submission" date="2018-11" db="EMBL/GenBank/DDBJ databases">
        <authorList>
            <consortium name="Pathogen Informatics"/>
        </authorList>
    </citation>
    <scope>NUCLEOTIDE SEQUENCE [LARGE SCALE GENOMIC DNA]</scope>
</reference>
<dbReference type="AlphaFoldDB" id="A0A183D7F4"/>
<dbReference type="EMBL" id="UYRT01009024">
    <property type="protein sequence ID" value="VDK46442.1"/>
    <property type="molecule type" value="Genomic_DNA"/>
</dbReference>
<organism evidence="3">
    <name type="scientific">Gongylonema pulchrum</name>
    <dbReference type="NCBI Taxonomy" id="637853"/>
    <lineage>
        <taxon>Eukaryota</taxon>
        <taxon>Metazoa</taxon>
        <taxon>Ecdysozoa</taxon>
        <taxon>Nematoda</taxon>
        <taxon>Chromadorea</taxon>
        <taxon>Rhabditida</taxon>
        <taxon>Spirurina</taxon>
        <taxon>Spiruromorpha</taxon>
        <taxon>Spiruroidea</taxon>
        <taxon>Gongylonematidae</taxon>
        <taxon>Gongylonema</taxon>
    </lineage>
</organism>